<keyword evidence="3" id="KW-1185">Reference proteome</keyword>
<dbReference type="Proteomes" id="UP000693946">
    <property type="component" value="Linkage Group LG20"/>
</dbReference>
<evidence type="ECO:0000313" key="2">
    <source>
        <dbReference type="EMBL" id="KAG7500450.1"/>
    </source>
</evidence>
<proteinExistence type="predicted"/>
<gene>
    <name evidence="2" type="ORF">JOB18_018799</name>
</gene>
<sequence length="92" mass="9874">MAARNTSSSDAQSAGSPALLDSDWSAAAARALLLVNICHPYRKPALTTSGTIRAVIGRRALWEMAFSRVSQLAISVLLIPIDFFGLIARFID</sequence>
<reference evidence="2 3" key="1">
    <citation type="journal article" date="2021" name="Sci. Rep.">
        <title>Chromosome anchoring in Senegalese sole (Solea senegalensis) reveals sex-associated markers and genome rearrangements in flatfish.</title>
        <authorList>
            <person name="Guerrero-Cozar I."/>
            <person name="Gomez-Garrido J."/>
            <person name="Berbel C."/>
            <person name="Martinez-Blanch J.F."/>
            <person name="Alioto T."/>
            <person name="Claros M.G."/>
            <person name="Gagnaire P.A."/>
            <person name="Manchado M."/>
        </authorList>
    </citation>
    <scope>NUCLEOTIDE SEQUENCE [LARGE SCALE GENOMIC DNA]</scope>
    <source>
        <strain evidence="2">Sse05_10M</strain>
    </source>
</reference>
<organism evidence="2 3">
    <name type="scientific">Solea senegalensis</name>
    <name type="common">Senegalese sole</name>
    <dbReference type="NCBI Taxonomy" id="28829"/>
    <lineage>
        <taxon>Eukaryota</taxon>
        <taxon>Metazoa</taxon>
        <taxon>Chordata</taxon>
        <taxon>Craniata</taxon>
        <taxon>Vertebrata</taxon>
        <taxon>Euteleostomi</taxon>
        <taxon>Actinopterygii</taxon>
        <taxon>Neopterygii</taxon>
        <taxon>Teleostei</taxon>
        <taxon>Neoteleostei</taxon>
        <taxon>Acanthomorphata</taxon>
        <taxon>Carangaria</taxon>
        <taxon>Pleuronectiformes</taxon>
        <taxon>Pleuronectoidei</taxon>
        <taxon>Soleidae</taxon>
        <taxon>Solea</taxon>
    </lineage>
</organism>
<accession>A0AAV6R5Z9</accession>
<keyword evidence="1" id="KW-0812">Transmembrane</keyword>
<evidence type="ECO:0000256" key="1">
    <source>
        <dbReference type="SAM" id="Phobius"/>
    </source>
</evidence>
<name>A0AAV6R5Z9_SOLSE</name>
<dbReference type="AlphaFoldDB" id="A0AAV6R5Z9"/>
<feature type="transmembrane region" description="Helical" evidence="1">
    <location>
        <begin position="72"/>
        <end position="91"/>
    </location>
</feature>
<protein>
    <submittedName>
        <fullName evidence="2">Uncharacterized protein</fullName>
    </submittedName>
</protein>
<keyword evidence="1" id="KW-0472">Membrane</keyword>
<dbReference type="EMBL" id="JAGKHQ010000013">
    <property type="protein sequence ID" value="KAG7500450.1"/>
    <property type="molecule type" value="Genomic_DNA"/>
</dbReference>
<evidence type="ECO:0000313" key="3">
    <source>
        <dbReference type="Proteomes" id="UP000693946"/>
    </source>
</evidence>
<keyword evidence="1" id="KW-1133">Transmembrane helix</keyword>
<comment type="caution">
    <text evidence="2">The sequence shown here is derived from an EMBL/GenBank/DDBJ whole genome shotgun (WGS) entry which is preliminary data.</text>
</comment>